<dbReference type="OrthoDB" id="22403at10239"/>
<dbReference type="RefSeq" id="YP_009203851.1">
    <property type="nucleotide sequence ID" value="NC_028857.1"/>
</dbReference>
<evidence type="ECO:0000313" key="2">
    <source>
        <dbReference type="Proteomes" id="UP000204280"/>
    </source>
</evidence>
<proteinExistence type="predicted"/>
<keyword evidence="2" id="KW-1185">Reference proteome</keyword>
<gene>
    <name evidence="1" type="ORF">CPT_Merlin137</name>
</gene>
<dbReference type="GeneID" id="26648051"/>
<sequence>MSVAIYVESESGDEYLYSFGDGESEEAIKDELERQMEMFSPMCNYMISISSGTSPSVDTRLEEFMSELFDKSWKFERENV</sequence>
<dbReference type="Proteomes" id="UP000204280">
    <property type="component" value="Segment"/>
</dbReference>
<name>A0A0K1LNL2_9CAUD</name>
<dbReference type="KEGG" id="vg:26648051"/>
<protein>
    <submittedName>
        <fullName evidence="1">Uncharacterized protein</fullName>
    </submittedName>
</protein>
<reference evidence="1 2" key="1">
    <citation type="journal article" date="2015" name="Genome Announc.">
        <title>Complete Genome Sequence of Citrobacter freundii Myophage Merlin.</title>
        <authorList>
            <person name="LeSage K.C."/>
            <person name="Hargrove E.C."/>
            <person name="Cahill J.L."/>
            <person name="Rasche E.S."/>
            <person name="Kuty Everett G.F."/>
        </authorList>
    </citation>
    <scope>NUCLEOTIDE SEQUENCE [LARGE SCALE GENOMIC DNA]</scope>
</reference>
<organism evidence="1 2">
    <name type="scientific">Citrobacter phage Merlin</name>
    <dbReference type="NCBI Taxonomy" id="1675602"/>
    <lineage>
        <taxon>Viruses</taxon>
        <taxon>Duplodnaviria</taxon>
        <taxon>Heunggongvirae</taxon>
        <taxon>Uroviricota</taxon>
        <taxon>Caudoviricetes</taxon>
        <taxon>Pantevenvirales</taxon>
        <taxon>Straboviridae</taxon>
        <taxon>Tevenvirinae</taxon>
        <taxon>Moonvirus</taxon>
        <taxon>Moonvirus merlin</taxon>
    </lineage>
</organism>
<dbReference type="EMBL" id="KT001915">
    <property type="protein sequence ID" value="AKU43783.1"/>
    <property type="molecule type" value="Genomic_DNA"/>
</dbReference>
<accession>A0A0K1LNL2</accession>
<evidence type="ECO:0000313" key="1">
    <source>
        <dbReference type="EMBL" id="AKU43783.1"/>
    </source>
</evidence>